<evidence type="ECO:0000313" key="2">
    <source>
        <dbReference type="Proteomes" id="UP001500567"/>
    </source>
</evidence>
<accession>A0ABP7RY64</accession>
<evidence type="ECO:0000313" key="1">
    <source>
        <dbReference type="EMBL" id="GAA4003836.1"/>
    </source>
</evidence>
<protein>
    <submittedName>
        <fullName evidence="1">Uncharacterized protein</fullName>
    </submittedName>
</protein>
<sequence length="49" mass="4787">MLKGWLAGQEPGAGLRFAGATGVLVAACPGAPPAISEADGQQLPAAQIE</sequence>
<gene>
    <name evidence="1" type="ORF">GCM10022408_14350</name>
</gene>
<dbReference type="RefSeq" id="WP_345071974.1">
    <property type="nucleotide sequence ID" value="NZ_BAABDJ010000007.1"/>
</dbReference>
<dbReference type="EMBL" id="BAABDJ010000007">
    <property type="protein sequence ID" value="GAA4003836.1"/>
    <property type="molecule type" value="Genomic_DNA"/>
</dbReference>
<dbReference type="PROSITE" id="PS51257">
    <property type="entry name" value="PROKAR_LIPOPROTEIN"/>
    <property type="match status" value="1"/>
</dbReference>
<comment type="caution">
    <text evidence="1">The sequence shown here is derived from an EMBL/GenBank/DDBJ whole genome shotgun (WGS) entry which is preliminary data.</text>
</comment>
<name>A0ABP7RY64_9BACT</name>
<dbReference type="Proteomes" id="UP001500567">
    <property type="component" value="Unassembled WGS sequence"/>
</dbReference>
<keyword evidence="2" id="KW-1185">Reference proteome</keyword>
<organism evidence="1 2">
    <name type="scientific">Hymenobacter fastidiosus</name>
    <dbReference type="NCBI Taxonomy" id="486264"/>
    <lineage>
        <taxon>Bacteria</taxon>
        <taxon>Pseudomonadati</taxon>
        <taxon>Bacteroidota</taxon>
        <taxon>Cytophagia</taxon>
        <taxon>Cytophagales</taxon>
        <taxon>Hymenobacteraceae</taxon>
        <taxon>Hymenobacter</taxon>
    </lineage>
</organism>
<reference evidence="2" key="1">
    <citation type="journal article" date="2019" name="Int. J. Syst. Evol. Microbiol.">
        <title>The Global Catalogue of Microorganisms (GCM) 10K type strain sequencing project: providing services to taxonomists for standard genome sequencing and annotation.</title>
        <authorList>
            <consortium name="The Broad Institute Genomics Platform"/>
            <consortium name="The Broad Institute Genome Sequencing Center for Infectious Disease"/>
            <person name="Wu L."/>
            <person name="Ma J."/>
        </authorList>
    </citation>
    <scope>NUCLEOTIDE SEQUENCE [LARGE SCALE GENOMIC DNA]</scope>
    <source>
        <strain evidence="2">JCM 17224</strain>
    </source>
</reference>
<proteinExistence type="predicted"/>